<organism evidence="2 3">
    <name type="scientific">[Mycobacterium] manitobense</name>
    <dbReference type="NCBI Taxonomy" id="190147"/>
    <lineage>
        <taxon>Bacteria</taxon>
        <taxon>Bacillati</taxon>
        <taxon>Actinomycetota</taxon>
        <taxon>Actinomycetes</taxon>
        <taxon>Mycobacteriales</taxon>
        <taxon>Mycobacteriaceae</taxon>
        <taxon>Mycolicibacterium</taxon>
    </lineage>
</organism>
<comment type="caution">
    <text evidence="2">The sequence shown here is derived from an EMBL/GenBank/DDBJ whole genome shotgun (WGS) entry which is preliminary data.</text>
</comment>
<dbReference type="Proteomes" id="UP001140293">
    <property type="component" value="Unassembled WGS sequence"/>
</dbReference>
<dbReference type="AlphaFoldDB" id="A0A9X2YDD6"/>
<feature type="compositionally biased region" description="Basic and acidic residues" evidence="1">
    <location>
        <begin position="371"/>
        <end position="382"/>
    </location>
</feature>
<reference evidence="2" key="2">
    <citation type="journal article" date="2022" name="BMC Genomics">
        <title>Comparative genome analysis of mycobacteria focusing on tRNA and non-coding RNA.</title>
        <authorList>
            <person name="Behra P.R.K."/>
            <person name="Pettersson B.M.F."/>
            <person name="Ramesh M."/>
            <person name="Das S."/>
            <person name="Dasgupta S."/>
            <person name="Kirsebom L.A."/>
        </authorList>
    </citation>
    <scope>NUCLEOTIDE SEQUENCE</scope>
    <source>
        <strain evidence="2">DSM 44615</strain>
    </source>
</reference>
<feature type="compositionally biased region" description="Polar residues" evidence="1">
    <location>
        <begin position="385"/>
        <end position="394"/>
    </location>
</feature>
<dbReference type="EMBL" id="JACKSJ010000185">
    <property type="protein sequence ID" value="MCV7172477.1"/>
    <property type="molecule type" value="Genomic_DNA"/>
</dbReference>
<name>A0A9X2YDD6_9MYCO</name>
<dbReference type="RefSeq" id="WP_264014653.1">
    <property type="nucleotide sequence ID" value="NZ_JACKSJ010000185.1"/>
</dbReference>
<gene>
    <name evidence="2" type="ORF">H7I41_21400</name>
</gene>
<feature type="region of interest" description="Disordered" evidence="1">
    <location>
        <begin position="345"/>
        <end position="394"/>
    </location>
</feature>
<protein>
    <submittedName>
        <fullName evidence="2">Uncharacterized protein</fullName>
    </submittedName>
</protein>
<sequence>MSVSVRSYLMAGVAAVGAVTIAIPSLHVAPPDIAVDSTHAPTAPTALTELLESAQRQMEPFLPDPQRSGMPALGPHSVVIPGALTSVPPPPTPPALPGAGPAPLNAASDLLISSYQFIQEWVDWGVDVAIYATQVFGWVPFVPLAGAQIDLFYNQLIRPIADNVVYDFLAPVLNDPLNLGVWIGGAANAIGDSVIDAINFGIQEFNYFFGWAIPPVPPIGPFAAEDGLLRTVALEDGLTGVAAQELPPVVDTPSEAVVDQAPPLEEEPLQVEAAPQPVPGGVDVQPEAGVVVEPAPDLVDPADEALDPASRPEIVEDAEQAAGAKPPRVAKRVNERLRKVADDVRTGVRGAVSEATKAADRIRSSLKPKRRSAETAGERSDNADPGNTDNGDVG</sequence>
<keyword evidence="3" id="KW-1185">Reference proteome</keyword>
<evidence type="ECO:0000313" key="3">
    <source>
        <dbReference type="Proteomes" id="UP001140293"/>
    </source>
</evidence>
<evidence type="ECO:0000256" key="1">
    <source>
        <dbReference type="SAM" id="MobiDB-lite"/>
    </source>
</evidence>
<accession>A0A9X2YDD6</accession>
<proteinExistence type="predicted"/>
<reference evidence="2" key="1">
    <citation type="submission" date="2020-07" db="EMBL/GenBank/DDBJ databases">
        <authorList>
            <person name="Pettersson B.M.F."/>
            <person name="Behra P.R.K."/>
            <person name="Ramesh M."/>
            <person name="Das S."/>
            <person name="Dasgupta S."/>
            <person name="Kirsebom L.A."/>
        </authorList>
    </citation>
    <scope>NUCLEOTIDE SEQUENCE</scope>
    <source>
        <strain evidence="2">DSM 44615</strain>
    </source>
</reference>
<evidence type="ECO:0000313" key="2">
    <source>
        <dbReference type="EMBL" id="MCV7172477.1"/>
    </source>
</evidence>